<dbReference type="EMBL" id="BPWL01000002">
    <property type="protein sequence ID" value="GJJ07756.1"/>
    <property type="molecule type" value="Genomic_DNA"/>
</dbReference>
<dbReference type="Pfam" id="PF00682">
    <property type="entry name" value="HMGL-like"/>
    <property type="match status" value="1"/>
</dbReference>
<evidence type="ECO:0000256" key="1">
    <source>
        <dbReference type="ARBA" id="ARBA00000064"/>
    </source>
</evidence>
<evidence type="ECO:0000256" key="4">
    <source>
        <dbReference type="ARBA" id="ARBA00022679"/>
    </source>
</evidence>
<proteinExistence type="inferred from homology"/>
<reference evidence="7" key="1">
    <citation type="submission" date="2021-10" db="EMBL/GenBank/DDBJ databases">
        <title>De novo Genome Assembly of Clathrus columnatus (Basidiomycota, Fungi) Using Illumina and Nanopore Sequence Data.</title>
        <authorList>
            <person name="Ogiso-Tanaka E."/>
            <person name="Itagaki H."/>
            <person name="Hosoya T."/>
            <person name="Hosaka K."/>
        </authorList>
    </citation>
    <scope>NUCLEOTIDE SEQUENCE</scope>
    <source>
        <strain evidence="7">MO-923</strain>
    </source>
</reference>
<dbReference type="Pfam" id="PF22615">
    <property type="entry name" value="IPMS_D2"/>
    <property type="match status" value="1"/>
</dbReference>
<dbReference type="Gene3D" id="3.30.160.270">
    <property type="match status" value="1"/>
</dbReference>
<dbReference type="PANTHER" id="PTHR46911">
    <property type="match status" value="1"/>
</dbReference>
<dbReference type="AlphaFoldDB" id="A0AAV4ZZG7"/>
<dbReference type="SUPFAM" id="SSF51569">
    <property type="entry name" value="Aldolase"/>
    <property type="match status" value="1"/>
</dbReference>
<dbReference type="InterPro" id="IPR000891">
    <property type="entry name" value="PYR_CT"/>
</dbReference>
<evidence type="ECO:0000313" key="7">
    <source>
        <dbReference type="EMBL" id="GJJ07756.1"/>
    </source>
</evidence>
<protein>
    <recommendedName>
        <fullName evidence="3">2-isopropylmalate synthase</fullName>
        <ecNumber evidence="3">2.3.3.13</ecNumber>
    </recommendedName>
</protein>
<dbReference type="InterPro" id="IPR002034">
    <property type="entry name" value="AIPM/Hcit_synth_CS"/>
</dbReference>
<name>A0AAV4ZZG7_9AGAM</name>
<dbReference type="SUPFAM" id="SSF89000">
    <property type="entry name" value="post-HMGL domain-like"/>
    <property type="match status" value="1"/>
</dbReference>
<dbReference type="EC" id="2.3.3.13" evidence="3"/>
<dbReference type="GO" id="GO:0009098">
    <property type="term" value="P:L-leucine biosynthetic process"/>
    <property type="evidence" value="ECO:0007669"/>
    <property type="project" value="TreeGrafter"/>
</dbReference>
<dbReference type="PANTHER" id="PTHR46911:SF1">
    <property type="entry name" value="2-ISOPROPYLMALATE SYNTHASE"/>
    <property type="match status" value="1"/>
</dbReference>
<evidence type="ECO:0000256" key="5">
    <source>
        <dbReference type="RuleBase" id="RU003523"/>
    </source>
</evidence>
<evidence type="ECO:0000256" key="2">
    <source>
        <dbReference type="ARBA" id="ARBA00009767"/>
    </source>
</evidence>
<dbReference type="Proteomes" id="UP001050691">
    <property type="component" value="Unassembled WGS sequence"/>
</dbReference>
<dbReference type="SUPFAM" id="SSF110921">
    <property type="entry name" value="2-isopropylmalate synthase LeuA, allosteric (dimerisation) domain"/>
    <property type="match status" value="1"/>
</dbReference>
<dbReference type="Gene3D" id="3.20.20.70">
    <property type="entry name" value="Aldolase class I"/>
    <property type="match status" value="1"/>
</dbReference>
<comment type="similarity">
    <text evidence="2">Belongs to the alpha-IPM synthase/homocitrate synthase family. LeuA type 2 subfamily.</text>
</comment>
<comment type="catalytic activity">
    <reaction evidence="1">
        <text>3-methyl-2-oxobutanoate + acetyl-CoA + H2O = (2S)-2-isopropylmalate + CoA + H(+)</text>
        <dbReference type="Rhea" id="RHEA:21524"/>
        <dbReference type="ChEBI" id="CHEBI:1178"/>
        <dbReference type="ChEBI" id="CHEBI:11851"/>
        <dbReference type="ChEBI" id="CHEBI:15377"/>
        <dbReference type="ChEBI" id="CHEBI:15378"/>
        <dbReference type="ChEBI" id="CHEBI:57287"/>
        <dbReference type="ChEBI" id="CHEBI:57288"/>
        <dbReference type="EC" id="2.3.3.13"/>
    </reaction>
</comment>
<evidence type="ECO:0000259" key="6">
    <source>
        <dbReference type="PROSITE" id="PS50991"/>
    </source>
</evidence>
<feature type="domain" description="Pyruvate carboxyltransferase" evidence="6">
    <location>
        <begin position="1"/>
        <end position="279"/>
    </location>
</feature>
<dbReference type="GO" id="GO:0005739">
    <property type="term" value="C:mitochondrion"/>
    <property type="evidence" value="ECO:0007669"/>
    <property type="project" value="TreeGrafter"/>
</dbReference>
<dbReference type="PROSITE" id="PS00816">
    <property type="entry name" value="AIPM_HOMOCIT_SYNTH_2"/>
    <property type="match status" value="1"/>
</dbReference>
<keyword evidence="4 5" id="KW-0808">Transferase</keyword>
<dbReference type="PROSITE" id="PS00815">
    <property type="entry name" value="AIPM_HOMOCIT_SYNTH_1"/>
    <property type="match status" value="1"/>
</dbReference>
<dbReference type="InterPro" id="IPR013785">
    <property type="entry name" value="Aldolase_TIM"/>
</dbReference>
<organism evidence="7 8">
    <name type="scientific">Clathrus columnatus</name>
    <dbReference type="NCBI Taxonomy" id="1419009"/>
    <lineage>
        <taxon>Eukaryota</taxon>
        <taxon>Fungi</taxon>
        <taxon>Dikarya</taxon>
        <taxon>Basidiomycota</taxon>
        <taxon>Agaricomycotina</taxon>
        <taxon>Agaricomycetes</taxon>
        <taxon>Phallomycetidae</taxon>
        <taxon>Phallales</taxon>
        <taxon>Clathraceae</taxon>
        <taxon>Clathrus</taxon>
    </lineage>
</organism>
<gene>
    <name evidence="7" type="ORF">Clacol_001961</name>
</gene>
<dbReference type="InterPro" id="IPR036230">
    <property type="entry name" value="LeuA_allosteric_dom_sf"/>
</dbReference>
<evidence type="ECO:0000313" key="8">
    <source>
        <dbReference type="Proteomes" id="UP001050691"/>
    </source>
</evidence>
<sequence length="591" mass="66213">MWLSTDLRDGNQALPNPMNLQQKLKFFEMLVRIGFKEIEVAYPSASQTEFMFVRSLIEDALVPDDVWIQVLTPCRPELIKQTLESVAGAKNVIIHTYFGTARLFREVVYQKTCAEAVEMASTNVALVRDLSQQYAERYGTNFRFNFGIEGFSQAEPEFVLELCEQVKQTWGRAGRGNQRITFNLAASVEVAPPNHFADQVEYFSRNISEREKVIVSIHPHNDMGTATAAAQLGLLAGAERVEGCLLGHGERTGNVDLITLALNQFTQGIPPHLDLSNLPDILNVVKECTDLPINPRLPYSGDLAFTAFSGSHQDAIRKGFQEQQKRHEGNRSRGEPEMWSVPYLPFDPRDIGCSYEAMIRVNSQSGKAGVASLLDQALSIKLPREMQADFYEVVQKETERTGKEISMDRVVRLFRQTYRLISGTDRLLPGYVILHSYRITDNRLPVESEPSTAVVDIEVDLECNGLPRTIRGSGSSPQKAFLSALSRSLNLPMTLLECQCQEQKVDKYGQTQTFTSFAKISISIPNMPPRTLWGVGVATNEQRPAEDAGIHAVISAVNQLPQLSFENVKYLSRINNNNISRGQRLRLSRLA</sequence>
<dbReference type="GO" id="GO:0003852">
    <property type="term" value="F:2-isopropylmalate synthase activity"/>
    <property type="evidence" value="ECO:0007669"/>
    <property type="project" value="UniProtKB-EC"/>
</dbReference>
<evidence type="ECO:0000256" key="3">
    <source>
        <dbReference type="ARBA" id="ARBA00012973"/>
    </source>
</evidence>
<dbReference type="PROSITE" id="PS50991">
    <property type="entry name" value="PYR_CT"/>
    <property type="match status" value="1"/>
</dbReference>
<keyword evidence="8" id="KW-1185">Reference proteome</keyword>
<dbReference type="NCBIfam" id="NF002991">
    <property type="entry name" value="PRK03739.1"/>
    <property type="match status" value="1"/>
</dbReference>
<dbReference type="InterPro" id="IPR054692">
    <property type="entry name" value="LeuA-like_post-cat"/>
</dbReference>
<comment type="caution">
    <text evidence="7">The sequence shown here is derived from an EMBL/GenBank/DDBJ whole genome shotgun (WGS) entry which is preliminary data.</text>
</comment>
<accession>A0AAV4ZZG7</accession>